<dbReference type="Proteomes" id="UP001215151">
    <property type="component" value="Unassembled WGS sequence"/>
</dbReference>
<reference evidence="1" key="1">
    <citation type="submission" date="2022-11" db="EMBL/GenBank/DDBJ databases">
        <title>Genome Sequence of Cubamyces cubensis.</title>
        <authorList>
            <person name="Buettner E."/>
        </authorList>
    </citation>
    <scope>NUCLEOTIDE SEQUENCE</scope>
    <source>
        <strain evidence="1">MPL-01</strain>
    </source>
</reference>
<evidence type="ECO:0000313" key="2">
    <source>
        <dbReference type="Proteomes" id="UP001215151"/>
    </source>
</evidence>
<protein>
    <submittedName>
        <fullName evidence="1">Uncharacterized protein</fullName>
    </submittedName>
</protein>
<proteinExistence type="predicted"/>
<dbReference type="EMBL" id="JAPEVG010000088">
    <property type="protein sequence ID" value="KAJ8486933.1"/>
    <property type="molecule type" value="Genomic_DNA"/>
</dbReference>
<name>A0AAD7XEJ3_9APHY</name>
<comment type="caution">
    <text evidence="1">The sequence shown here is derived from an EMBL/GenBank/DDBJ whole genome shotgun (WGS) entry which is preliminary data.</text>
</comment>
<dbReference type="AlphaFoldDB" id="A0AAD7XEJ3"/>
<evidence type="ECO:0000313" key="1">
    <source>
        <dbReference type="EMBL" id="KAJ8486933.1"/>
    </source>
</evidence>
<keyword evidence="2" id="KW-1185">Reference proteome</keyword>
<organism evidence="1 2">
    <name type="scientific">Trametes cubensis</name>
    <dbReference type="NCBI Taxonomy" id="1111947"/>
    <lineage>
        <taxon>Eukaryota</taxon>
        <taxon>Fungi</taxon>
        <taxon>Dikarya</taxon>
        <taxon>Basidiomycota</taxon>
        <taxon>Agaricomycotina</taxon>
        <taxon>Agaricomycetes</taxon>
        <taxon>Polyporales</taxon>
        <taxon>Polyporaceae</taxon>
        <taxon>Trametes</taxon>
    </lineage>
</organism>
<gene>
    <name evidence="1" type="ORF">ONZ51_g4513</name>
</gene>
<sequence>MFSQAFRSLGARARPHVVSAFGLGGLFLNPSRHSNSSATGYLLRTPPPSAPREVPTPLVFVSASSWDASSRKGVDVLASWYAQRGYTCLEIDLAKPSDASTSQALMNHFESELASHIRMLAIPFAPVIISRAGATLIAQTYISSHPATGLLLISPPPSNASVPQSLLPTPLEEFIFEARFPCAILCAEAEQSRLAAESRLWKDPGVDKIVVQDEDAVVGQQGVVQIEQWLDELGI</sequence>
<accession>A0AAD7XEJ3</accession>